<gene>
    <name evidence="1" type="ORF">OMO38_10365</name>
</gene>
<proteinExistence type="predicted"/>
<organism evidence="1 2">
    <name type="scientific">Chryseobacterium kimseyorum</name>
    <dbReference type="NCBI Taxonomy" id="2984028"/>
    <lineage>
        <taxon>Bacteria</taxon>
        <taxon>Pseudomonadati</taxon>
        <taxon>Bacteroidota</taxon>
        <taxon>Flavobacteriia</taxon>
        <taxon>Flavobacteriales</taxon>
        <taxon>Weeksellaceae</taxon>
        <taxon>Chryseobacterium group</taxon>
        <taxon>Chryseobacterium</taxon>
    </lineage>
</organism>
<sequence>MTSRKQRIQLRNEKVRDFFTALEKKHPQWKLSALLEETANQFPPIAPATVSAILKESGSYAA</sequence>
<dbReference type="RefSeq" id="WP_264750107.1">
    <property type="nucleotide sequence ID" value="NZ_JAPDHW010000006.1"/>
</dbReference>
<accession>A0ABT3HYR2</accession>
<dbReference type="Proteomes" id="UP001163731">
    <property type="component" value="Unassembled WGS sequence"/>
</dbReference>
<name>A0ABT3HYR2_9FLAO</name>
<dbReference type="EMBL" id="JAPDHW010000006">
    <property type="protein sequence ID" value="MCW3168925.1"/>
    <property type="molecule type" value="Genomic_DNA"/>
</dbReference>
<protein>
    <submittedName>
        <fullName evidence="1">Uncharacterized protein</fullName>
    </submittedName>
</protein>
<reference evidence="1" key="1">
    <citation type="submission" date="2022-10" db="EMBL/GenBank/DDBJ databases">
        <title>Chryseobacterium babae sp. nov. isolated from the gut of the beetle Oryctes rhinoceros, and Chryseobacterium kimseyorum sp. nov., isolated from a stick insect rearing cage.</title>
        <authorList>
            <person name="Shelomi M."/>
            <person name="Han C.-J."/>
            <person name="Chen W.-M."/>
            <person name="Chen H.-K."/>
            <person name="Liaw S.-J."/>
            <person name="Muhle E."/>
            <person name="Clermont D."/>
        </authorList>
    </citation>
    <scope>NUCLEOTIDE SEQUENCE</scope>
    <source>
        <strain evidence="1">09-1422</strain>
    </source>
</reference>
<keyword evidence="2" id="KW-1185">Reference proteome</keyword>
<evidence type="ECO:0000313" key="1">
    <source>
        <dbReference type="EMBL" id="MCW3168925.1"/>
    </source>
</evidence>
<comment type="caution">
    <text evidence="1">The sequence shown here is derived from an EMBL/GenBank/DDBJ whole genome shotgun (WGS) entry which is preliminary data.</text>
</comment>
<evidence type="ECO:0000313" key="2">
    <source>
        <dbReference type="Proteomes" id="UP001163731"/>
    </source>
</evidence>